<sequence length="165" mass="19126">MNNFRKFLIFLRQQKNTNLKMFTLAILGVLAAFIAIGVLTDIYLPWNYFINTVRCIFLLVIGLAMFSLVYVYIPENKDYKILKLREALSFKQRLNLSLLIWFIVIVLDLILVKSGSPTYTISGSVVCAISLGLVTFIRPTYDETKKFENNVTDERDLIKERNDKE</sequence>
<protein>
    <submittedName>
        <fullName evidence="2">Uncharacterized protein</fullName>
    </submittedName>
</protein>
<evidence type="ECO:0000313" key="2">
    <source>
        <dbReference type="EMBL" id="DAF42688.1"/>
    </source>
</evidence>
<feature type="transmembrane region" description="Helical" evidence="1">
    <location>
        <begin position="118"/>
        <end position="137"/>
    </location>
</feature>
<accession>A0A8S5RVP4</accession>
<dbReference type="EMBL" id="BK032497">
    <property type="protein sequence ID" value="DAF42688.1"/>
    <property type="molecule type" value="Genomic_DNA"/>
</dbReference>
<keyword evidence="1" id="KW-0472">Membrane</keyword>
<feature type="transmembrane region" description="Helical" evidence="1">
    <location>
        <begin position="56"/>
        <end position="73"/>
    </location>
</feature>
<reference evidence="2" key="1">
    <citation type="journal article" date="2021" name="Proc. Natl. Acad. Sci. U.S.A.">
        <title>A Catalog of Tens of Thousands of Viruses from Human Metagenomes Reveals Hidden Associations with Chronic Diseases.</title>
        <authorList>
            <person name="Tisza M.J."/>
            <person name="Buck C.B."/>
        </authorList>
    </citation>
    <scope>NUCLEOTIDE SEQUENCE</scope>
    <source>
        <strain evidence="2">CtHip2</strain>
    </source>
</reference>
<feature type="transmembrane region" description="Helical" evidence="1">
    <location>
        <begin position="94"/>
        <end position="112"/>
    </location>
</feature>
<feature type="transmembrane region" description="Helical" evidence="1">
    <location>
        <begin position="21"/>
        <end position="44"/>
    </location>
</feature>
<proteinExistence type="predicted"/>
<keyword evidence="1" id="KW-1133">Transmembrane helix</keyword>
<name>A0A8S5RVP4_9CAUD</name>
<evidence type="ECO:0000256" key="1">
    <source>
        <dbReference type="SAM" id="Phobius"/>
    </source>
</evidence>
<organism evidence="2">
    <name type="scientific">Siphoviridae sp. ctHip2</name>
    <dbReference type="NCBI Taxonomy" id="2827830"/>
    <lineage>
        <taxon>Viruses</taxon>
        <taxon>Duplodnaviria</taxon>
        <taxon>Heunggongvirae</taxon>
        <taxon>Uroviricota</taxon>
        <taxon>Caudoviricetes</taxon>
    </lineage>
</organism>
<keyword evidence="1" id="KW-0812">Transmembrane</keyword>